<name>A0AAJ5Z2C1_9BASI</name>
<proteinExistence type="inferred from homology"/>
<organism evidence="5 6">
    <name type="scientific">Malassezia arunalokei</name>
    <dbReference type="NCBI Taxonomy" id="1514897"/>
    <lineage>
        <taxon>Eukaryota</taxon>
        <taxon>Fungi</taxon>
        <taxon>Dikarya</taxon>
        <taxon>Basidiomycota</taxon>
        <taxon>Ustilaginomycotina</taxon>
        <taxon>Malasseziomycetes</taxon>
        <taxon>Malasseziales</taxon>
        <taxon>Malasseziaceae</taxon>
        <taxon>Malassezia</taxon>
    </lineage>
</organism>
<feature type="region of interest" description="Disordered" evidence="2">
    <location>
        <begin position="550"/>
        <end position="582"/>
    </location>
</feature>
<reference evidence="5 6" key="1">
    <citation type="submission" date="2023-03" db="EMBL/GenBank/DDBJ databases">
        <title>Mating type loci evolution in Malassezia.</title>
        <authorList>
            <person name="Coelho M.A."/>
        </authorList>
    </citation>
    <scope>NUCLEOTIDE SEQUENCE [LARGE SCALE GENOMIC DNA]</scope>
    <source>
        <strain evidence="5 6">CBS 13387</strain>
    </source>
</reference>
<keyword evidence="3" id="KW-0812">Transmembrane</keyword>
<keyword evidence="3" id="KW-1133">Transmembrane helix</keyword>
<feature type="region of interest" description="Disordered" evidence="2">
    <location>
        <begin position="731"/>
        <end position="762"/>
    </location>
</feature>
<dbReference type="CDD" id="cd13969">
    <property type="entry name" value="ADCK1-like"/>
    <property type="match status" value="1"/>
</dbReference>
<dbReference type="InterPro" id="IPR051130">
    <property type="entry name" value="Mito_struct-func_regulator"/>
</dbReference>
<feature type="region of interest" description="Disordered" evidence="2">
    <location>
        <begin position="73"/>
        <end position="93"/>
    </location>
</feature>
<sequence>MEERPDDVSVLPVKGSNSLRKCLAPPTRQTMRPIVCMTGGIHRALANARVAQYSHALPMWVPHGRMHVRFASHEASERRKTPNRLPLAPPRYPPKEAPEPIMFDEPAVPFPHRAANQQAAFYRSSRVASYVLGAAIVLAGTAYFGSHALSADDGSPKDRSPPSTLESLYMELKKGLSDSNASQTAQFMVLALKRSTIIIKAVALCVLDYRRTLNAKYASKEEENESLRECHLRSAQRLLEALQANGGLYIKLGQHLSSVILLPPEWTATMRPLQDQNEPTPLPELEIMFHNETGKTFDEAFSWMDEKPLGVASLAQVHRACDRETGQVLAVKMLHPNVERFSDIDMRMVTILVRWVKRMFPQFSFEWLADEMNKNLPLELDFRHEAGNSMRAQKDFAQYKSTCVYFPKVPWVHKRVMAMEFVNGHRPDDLVYLAEHKIDRNRVSQELSRIFAQMLYMHGFFHADPHGGNVLIRPRQPGSRSSENFEIVLLDHGLYFAIDEELRANYARFWLSLLSRTTPKVTQERRKYAKLIGNIGDDLYPVLESAITGRSGLEGSDNNNPSGVKGRPRKSSLLDLDTDTNMSDEEKDHIRKTVLEKEGLLLDVMELLRRVPRVMLMVLKINDLTRGLDAHLHTTHGSARPFIITARYCALAARKNDKEKLAQYRREHGMSLRWLRNNIVSWWNYVYFYHGLMLLERLSDIKARIAKYTLYARAMFSDGFDTRAAHLAATGVSAQEREEQRDRAASERARRALRSDSPSSNA</sequence>
<dbReference type="EMBL" id="CP119923">
    <property type="protein sequence ID" value="WFD17595.1"/>
    <property type="molecule type" value="Genomic_DNA"/>
</dbReference>
<protein>
    <recommendedName>
        <fullName evidence="4">ABC1 atypical kinase-like domain-containing protein</fullName>
    </recommendedName>
</protein>
<comment type="similarity">
    <text evidence="1">Belongs to the protein kinase superfamily. ADCK protein kinase family.</text>
</comment>
<feature type="transmembrane region" description="Helical" evidence="3">
    <location>
        <begin position="127"/>
        <end position="145"/>
    </location>
</feature>
<keyword evidence="3" id="KW-0472">Membrane</keyword>
<dbReference type="Proteomes" id="UP001217582">
    <property type="component" value="Chromosome 8"/>
</dbReference>
<evidence type="ECO:0000256" key="3">
    <source>
        <dbReference type="SAM" id="Phobius"/>
    </source>
</evidence>
<evidence type="ECO:0000256" key="1">
    <source>
        <dbReference type="ARBA" id="ARBA00009670"/>
    </source>
</evidence>
<gene>
    <name evidence="5" type="ORF">MARU1_003654</name>
</gene>
<dbReference type="Pfam" id="PF03109">
    <property type="entry name" value="ABC1"/>
    <property type="match status" value="1"/>
</dbReference>
<evidence type="ECO:0000313" key="5">
    <source>
        <dbReference type="EMBL" id="WFD17595.1"/>
    </source>
</evidence>
<dbReference type="GO" id="GO:0007005">
    <property type="term" value="P:mitochondrion organization"/>
    <property type="evidence" value="ECO:0007669"/>
    <property type="project" value="TreeGrafter"/>
</dbReference>
<evidence type="ECO:0000313" key="6">
    <source>
        <dbReference type="Proteomes" id="UP001217582"/>
    </source>
</evidence>
<feature type="domain" description="ABC1 atypical kinase-like" evidence="4">
    <location>
        <begin position="273"/>
        <end position="523"/>
    </location>
</feature>
<dbReference type="GO" id="GO:0005743">
    <property type="term" value="C:mitochondrial inner membrane"/>
    <property type="evidence" value="ECO:0007669"/>
    <property type="project" value="TreeGrafter"/>
</dbReference>
<evidence type="ECO:0000259" key="4">
    <source>
        <dbReference type="Pfam" id="PF03109"/>
    </source>
</evidence>
<dbReference type="AlphaFoldDB" id="A0AAJ5Z2C1"/>
<feature type="compositionally biased region" description="Basic and acidic residues" evidence="2">
    <location>
        <begin position="735"/>
        <end position="754"/>
    </location>
</feature>
<evidence type="ECO:0000256" key="2">
    <source>
        <dbReference type="SAM" id="MobiDB-lite"/>
    </source>
</evidence>
<dbReference type="PANTHER" id="PTHR43173:SF19">
    <property type="entry name" value="AARF DOMAIN-CONTAINING PROTEIN KINASE 1"/>
    <property type="match status" value="1"/>
</dbReference>
<accession>A0AAJ5Z2C1</accession>
<dbReference type="GO" id="GO:0055088">
    <property type="term" value="P:lipid homeostasis"/>
    <property type="evidence" value="ECO:0007669"/>
    <property type="project" value="TreeGrafter"/>
</dbReference>
<dbReference type="InterPro" id="IPR004147">
    <property type="entry name" value="ABC1_dom"/>
</dbReference>
<dbReference type="PANTHER" id="PTHR43173">
    <property type="entry name" value="ABC1 FAMILY PROTEIN"/>
    <property type="match status" value="1"/>
</dbReference>
<dbReference type="InterPro" id="IPR045307">
    <property type="entry name" value="ADCK1_dom"/>
</dbReference>
<dbReference type="SUPFAM" id="SSF56112">
    <property type="entry name" value="Protein kinase-like (PK-like)"/>
    <property type="match status" value="1"/>
</dbReference>
<keyword evidence="6" id="KW-1185">Reference proteome</keyword>
<dbReference type="InterPro" id="IPR011009">
    <property type="entry name" value="Kinase-like_dom_sf"/>
</dbReference>